<dbReference type="STRING" id="181874.A0A409YYW1"/>
<dbReference type="EMBL" id="NHTK01000069">
    <property type="protein sequence ID" value="PPR08222.1"/>
    <property type="molecule type" value="Genomic_DNA"/>
</dbReference>
<organism evidence="2 3">
    <name type="scientific">Panaeolus cyanescens</name>
    <dbReference type="NCBI Taxonomy" id="181874"/>
    <lineage>
        <taxon>Eukaryota</taxon>
        <taxon>Fungi</taxon>
        <taxon>Dikarya</taxon>
        <taxon>Basidiomycota</taxon>
        <taxon>Agaricomycotina</taxon>
        <taxon>Agaricomycetes</taxon>
        <taxon>Agaricomycetidae</taxon>
        <taxon>Agaricales</taxon>
        <taxon>Agaricineae</taxon>
        <taxon>Galeropsidaceae</taxon>
        <taxon>Panaeolus</taxon>
    </lineage>
</organism>
<keyword evidence="3" id="KW-1185">Reference proteome</keyword>
<dbReference type="InParanoid" id="A0A409YYW1"/>
<accession>A0A409YYW1</accession>
<dbReference type="AlphaFoldDB" id="A0A409YYW1"/>
<comment type="caution">
    <text evidence="2">The sequence shown here is derived from an EMBL/GenBank/DDBJ whole genome shotgun (WGS) entry which is preliminary data.</text>
</comment>
<evidence type="ECO:0000313" key="2">
    <source>
        <dbReference type="EMBL" id="PPR08222.1"/>
    </source>
</evidence>
<gene>
    <name evidence="2" type="ORF">CVT24_001237</name>
</gene>
<sequence length="635" mass="73097">MAYQDQLNFKLFDQPGCMPMNPFQIDIQPSMYNAYQRCVEAFDRETLKGNDKRHYIAFIACLLFYLTEENVTGRKAVCKDVSAAECQSDEQLINLGIFYVAHLVETFHRRKTSASSTGVYHPIHAFKGEAEDLIPFIDLSTSYQHKQTKQMALSRDRCHCLLTGQYDPEHIGSLGLSDSELLRTKHDGSSAKTNLVHIFPRTLTENFNPRKNSPKLEWIARVWHLVQRLWNIDMRDQHGADKLTGDGIHQLRNVLTLSVGIHASFDELSVWCNSNKDSKENHYFVEAIYPIDMLKIRPDFSTMNPEFVNDVPSRKFLKVHAVICQAFQHSQVGSVHYNSKDISTISLDDLIDLPVGNVDAPLESPDPFNRLREPIPSNPFIEIGDPERYMAYNRCLNLCSSLNTDQERELELARVLIFLMLEAPCEEGCLFICKEINLCRFQDELYRLAEVYIKYMVAVSKGSTFRDHYEPHPVNTEEYDDQMAQFMEILASRRTANISESFKSLIMKRDYGRCLLTKKYDPVVHQKRVEEITCQGGTFEGLDLCHIFPQFLMDKLRGAPDSEKRCRYTAKSFMLLQSYSGLDLADFYQGTRMHSPGNVLTLTKTVHGAFDSLSLWLRPINIKEKPAKPRGTKWY</sequence>
<evidence type="ECO:0000259" key="1">
    <source>
        <dbReference type="Pfam" id="PF13391"/>
    </source>
</evidence>
<dbReference type="InterPro" id="IPR003615">
    <property type="entry name" value="HNH_nuc"/>
</dbReference>
<reference evidence="2 3" key="1">
    <citation type="journal article" date="2018" name="Evol. Lett.">
        <title>Horizontal gene cluster transfer increased hallucinogenic mushroom diversity.</title>
        <authorList>
            <person name="Reynolds H.T."/>
            <person name="Vijayakumar V."/>
            <person name="Gluck-Thaler E."/>
            <person name="Korotkin H.B."/>
            <person name="Matheny P.B."/>
            <person name="Slot J.C."/>
        </authorList>
    </citation>
    <scope>NUCLEOTIDE SEQUENCE [LARGE SCALE GENOMIC DNA]</scope>
    <source>
        <strain evidence="2 3">2629</strain>
    </source>
</reference>
<protein>
    <recommendedName>
        <fullName evidence="1">HNH nuclease domain-containing protein</fullName>
    </recommendedName>
</protein>
<feature type="domain" description="HNH nuclease" evidence="1">
    <location>
        <begin position="514"/>
        <end position="612"/>
    </location>
</feature>
<dbReference type="Pfam" id="PF13391">
    <property type="entry name" value="HNH_2"/>
    <property type="match status" value="1"/>
</dbReference>
<evidence type="ECO:0000313" key="3">
    <source>
        <dbReference type="Proteomes" id="UP000284842"/>
    </source>
</evidence>
<name>A0A409YYW1_9AGAR</name>
<proteinExistence type="predicted"/>
<dbReference type="OrthoDB" id="2104739at2759"/>
<dbReference type="Proteomes" id="UP000284842">
    <property type="component" value="Unassembled WGS sequence"/>
</dbReference>